<evidence type="ECO:0000313" key="23">
    <source>
        <dbReference type="Proteomes" id="UP000252387"/>
    </source>
</evidence>
<evidence type="ECO:0000256" key="7">
    <source>
        <dbReference type="ARBA" id="ARBA00021726"/>
    </source>
</evidence>
<sequence>MMQSIAAIATMLCIGWASTPLHAQNPDPTDIRACTAIENDAQRLACYDHATGRVNLPVAQKRVNPATATPGVFGRDRAKAPAAAVETNSEVAKPLSLLDSRWELSPESKLGTFNIRGYKPVYVLPVFVTSNQNRRPHSPNPDNTVPGPGEQLDNAEMKFQLSLKSKVWQGVFGDAGDLWVGYTQSSRWQVYNAKLSRPFRETNYEPEATLVFDTHYQVLGWDGRLLGIGFNHQSNGRSNPLSRSWNRVIANVGFERDDWTVMLSPWWHVPESRRTNDNPDISDYMGRGEMQIVHEWHGQEFGMLLRHSLRGGSRSHGSARFSWSFPVAGNLRGYLEVFKGYGESLIDYNHNATYLGLGVSLLDWY</sequence>
<evidence type="ECO:0000256" key="8">
    <source>
        <dbReference type="ARBA" id="ARBA00022452"/>
    </source>
</evidence>
<dbReference type="InterPro" id="IPR003187">
    <property type="entry name" value="PLipase_A1"/>
</dbReference>
<organism evidence="22 23">
    <name type="scientific">Rhodanobacter denitrificans</name>
    <dbReference type="NCBI Taxonomy" id="666685"/>
    <lineage>
        <taxon>Bacteria</taxon>
        <taxon>Pseudomonadati</taxon>
        <taxon>Pseudomonadota</taxon>
        <taxon>Gammaproteobacteria</taxon>
        <taxon>Lysobacterales</taxon>
        <taxon>Rhodanobacteraceae</taxon>
        <taxon>Rhodanobacter</taxon>
    </lineage>
</organism>
<evidence type="ECO:0000256" key="19">
    <source>
        <dbReference type="PIRSR" id="PIRSR603187-2"/>
    </source>
</evidence>
<dbReference type="EC" id="3.1.1.4" evidence="6 20"/>
<dbReference type="GO" id="GO:0004623">
    <property type="term" value="F:phospholipase A2 activity"/>
    <property type="evidence" value="ECO:0007669"/>
    <property type="project" value="UniProtKB-EC"/>
</dbReference>
<accession>A0A368KHE3</accession>
<evidence type="ECO:0000256" key="16">
    <source>
        <dbReference type="ARBA" id="ARBA00023136"/>
    </source>
</evidence>
<feature type="binding site" description="in dimeric form" evidence="19">
    <location>
        <position position="277"/>
    </location>
    <ligand>
        <name>Ca(2+)</name>
        <dbReference type="ChEBI" id="CHEBI:29108"/>
        <label>1</label>
    </ligand>
</feature>
<dbReference type="EC" id="3.1.1.32" evidence="5 20"/>
<evidence type="ECO:0000256" key="10">
    <source>
        <dbReference type="ARBA" id="ARBA00022723"/>
    </source>
</evidence>
<dbReference type="SUPFAM" id="SSF56931">
    <property type="entry name" value="Outer membrane phospholipase A (OMPLA)"/>
    <property type="match status" value="1"/>
</dbReference>
<dbReference type="PANTHER" id="PTHR40457:SF1">
    <property type="entry name" value="PHOSPHOLIPASE A1"/>
    <property type="match status" value="1"/>
</dbReference>
<keyword evidence="15 20" id="KW-0443">Lipid metabolism</keyword>
<keyword evidence="9" id="KW-0812">Transmembrane</keyword>
<evidence type="ECO:0000256" key="9">
    <source>
        <dbReference type="ARBA" id="ARBA00022692"/>
    </source>
</evidence>
<comment type="catalytic activity">
    <reaction evidence="2 20">
        <text>a 1,2-diacyl-sn-glycero-3-phosphocholine + H2O = a 1-acyl-sn-glycero-3-phosphocholine + a fatty acid + H(+)</text>
        <dbReference type="Rhea" id="RHEA:15801"/>
        <dbReference type="ChEBI" id="CHEBI:15377"/>
        <dbReference type="ChEBI" id="CHEBI:15378"/>
        <dbReference type="ChEBI" id="CHEBI:28868"/>
        <dbReference type="ChEBI" id="CHEBI:57643"/>
        <dbReference type="ChEBI" id="CHEBI:58168"/>
        <dbReference type="EC" id="3.1.1.4"/>
    </reaction>
</comment>
<comment type="caution">
    <text evidence="22">The sequence shown here is derived from an EMBL/GenBank/DDBJ whole genome shotgun (WGS) entry which is preliminary data.</text>
</comment>
<feature type="chain" id="PRO_5019614980" description="Phospholipase A1" evidence="20">
    <location>
        <begin position="24"/>
        <end position="365"/>
    </location>
</feature>
<keyword evidence="13 19" id="KW-0106">Calcium</keyword>
<evidence type="ECO:0000256" key="21">
    <source>
        <dbReference type="SAM" id="MobiDB-lite"/>
    </source>
</evidence>
<dbReference type="PANTHER" id="PTHR40457">
    <property type="entry name" value="PHOSPHOLIPASE A1"/>
    <property type="match status" value="1"/>
</dbReference>
<keyword evidence="14 20" id="KW-0442">Lipid degradation</keyword>
<dbReference type="RefSeq" id="WP_114341610.1">
    <property type="nucleotide sequence ID" value="NZ_QFWQ01000004.1"/>
</dbReference>
<dbReference type="InterPro" id="IPR036541">
    <property type="entry name" value="PLipase_A1_sf"/>
</dbReference>
<keyword evidence="16" id="KW-0472">Membrane</keyword>
<gene>
    <name evidence="22" type="ORF">DEO45_06915</name>
</gene>
<evidence type="ECO:0000256" key="15">
    <source>
        <dbReference type="ARBA" id="ARBA00023098"/>
    </source>
</evidence>
<comment type="similarity">
    <text evidence="3 20">Belongs to the phospholipase A1 family.</text>
</comment>
<dbReference type="EMBL" id="QFWQ01000004">
    <property type="protein sequence ID" value="RCS30546.1"/>
    <property type="molecule type" value="Genomic_DNA"/>
</dbReference>
<keyword evidence="17 20" id="KW-0998">Cell outer membrane</keyword>
<comment type="subcellular location">
    <subcellularLocation>
        <location evidence="20">Cell outer membrane</location>
        <topology evidence="20">Multi-pass membrane protein</topology>
    </subcellularLocation>
    <text evidence="20">One of the very few enzymes located there.</text>
</comment>
<feature type="active site" description="Proton acceptor" evidence="18">
    <location>
        <position position="232"/>
    </location>
</feature>
<dbReference type="AlphaFoldDB" id="A0A368KHE3"/>
<comment type="catalytic activity">
    <reaction evidence="1 20">
        <text>a 1,2-diacyl-sn-glycero-3-phosphocholine + H2O = a 2-acyl-sn-glycero-3-phosphocholine + a fatty acid + H(+)</text>
        <dbReference type="Rhea" id="RHEA:18689"/>
        <dbReference type="ChEBI" id="CHEBI:15377"/>
        <dbReference type="ChEBI" id="CHEBI:15378"/>
        <dbReference type="ChEBI" id="CHEBI:28868"/>
        <dbReference type="ChEBI" id="CHEBI:57643"/>
        <dbReference type="ChEBI" id="CHEBI:57875"/>
        <dbReference type="EC" id="3.1.1.32"/>
    </reaction>
</comment>
<evidence type="ECO:0000256" key="13">
    <source>
        <dbReference type="ARBA" id="ARBA00022837"/>
    </source>
</evidence>
<evidence type="ECO:0000256" key="4">
    <source>
        <dbReference type="ARBA" id="ARBA00011702"/>
    </source>
</evidence>
<evidence type="ECO:0000256" key="3">
    <source>
        <dbReference type="ARBA" id="ARBA00010525"/>
    </source>
</evidence>
<dbReference type="Proteomes" id="UP000252387">
    <property type="component" value="Unassembled WGS sequence"/>
</dbReference>
<evidence type="ECO:0000256" key="18">
    <source>
        <dbReference type="PIRSR" id="PIRSR603187-1"/>
    </source>
</evidence>
<feature type="region of interest" description="Disordered" evidence="21">
    <location>
        <begin position="131"/>
        <end position="151"/>
    </location>
</feature>
<name>A0A368KHE3_9GAMM</name>
<keyword evidence="12 20" id="KW-0378">Hydrolase</keyword>
<keyword evidence="23" id="KW-1185">Reference proteome</keyword>
<evidence type="ECO:0000256" key="11">
    <source>
        <dbReference type="ARBA" id="ARBA00022729"/>
    </source>
</evidence>
<protein>
    <recommendedName>
        <fullName evidence="7 20">Phospholipase A1</fullName>
        <ecNumber evidence="5 20">3.1.1.32</ecNumber>
        <ecNumber evidence="6 20">3.1.1.4</ecNumber>
    </recommendedName>
    <alternativeName>
        <fullName evidence="20">Phosphatidylcholine 1-acylhydrolase</fullName>
    </alternativeName>
</protein>
<dbReference type="PRINTS" id="PR01486">
    <property type="entry name" value="PHPHLIPASEA1"/>
</dbReference>
<keyword evidence="11 20" id="KW-0732">Signal</keyword>
<keyword evidence="10 19" id="KW-0479">Metal-binding</keyword>
<evidence type="ECO:0000256" key="5">
    <source>
        <dbReference type="ARBA" id="ARBA00013179"/>
    </source>
</evidence>
<dbReference type="Gene3D" id="2.40.230.10">
    <property type="entry name" value="Phospholipase A1"/>
    <property type="match status" value="1"/>
</dbReference>
<reference evidence="22 23" key="1">
    <citation type="submission" date="2018-05" db="EMBL/GenBank/DDBJ databases">
        <title>Draft genome sequence of Rhodanobacter denitrificans Yn1 isolated from gold copper mine.</title>
        <authorList>
            <person name="Yang N."/>
            <person name="Mazhar H.S."/>
            <person name="Rensing C."/>
        </authorList>
    </citation>
    <scope>NUCLEOTIDE SEQUENCE [LARGE SCALE GENOMIC DNA]</scope>
    <source>
        <strain evidence="22 23">Yn1</strain>
    </source>
</reference>
<dbReference type="OrthoDB" id="188433at2"/>
<evidence type="ECO:0000256" key="12">
    <source>
        <dbReference type="ARBA" id="ARBA00022801"/>
    </source>
</evidence>
<comment type="cofactor">
    <cofactor evidence="20">
        <name>Ca(2+)</name>
        <dbReference type="ChEBI" id="CHEBI:29108"/>
    </cofactor>
    <text evidence="20">Binds 1 Ca(2+) ion per monomer. In the dimeric form the Ca(2+) is bound by different amino acids with binding of each Ca(2+) shared with ligands coming from each monomer. The Ca(2+) ion may have a role in catalysis.</text>
</comment>
<dbReference type="Pfam" id="PF02253">
    <property type="entry name" value="PLA1"/>
    <property type="match status" value="1"/>
</dbReference>
<feature type="binding site" description="in dimeric form" evidence="19">
    <location>
        <position position="196"/>
    </location>
    <ligand>
        <name>Ca(2+)</name>
        <dbReference type="ChEBI" id="CHEBI:29108"/>
        <label>1</label>
    </ligand>
</feature>
<feature type="binding site" description="in dimeric form" evidence="19">
    <location>
        <position position="242"/>
    </location>
    <ligand>
        <name>Ca(2+)</name>
        <dbReference type="ChEBI" id="CHEBI:29108"/>
        <label>1</label>
    </ligand>
</feature>
<evidence type="ECO:0000256" key="14">
    <source>
        <dbReference type="ARBA" id="ARBA00022963"/>
    </source>
</evidence>
<feature type="binding site" description="in dimeric form" evidence="19">
    <location>
        <position position="237"/>
    </location>
    <ligand>
        <name>Ca(2+)</name>
        <dbReference type="ChEBI" id="CHEBI:29108"/>
        <label>1</label>
    </ligand>
</feature>
<dbReference type="GO" id="GO:0009279">
    <property type="term" value="C:cell outer membrane"/>
    <property type="evidence" value="ECO:0007669"/>
    <property type="project" value="UniProtKB-SubCell"/>
</dbReference>
<evidence type="ECO:0000256" key="20">
    <source>
        <dbReference type="RuleBase" id="RU366027"/>
    </source>
</evidence>
<feature type="active site" description="Nucleophile" evidence="18">
    <location>
        <position position="234"/>
    </location>
</feature>
<dbReference type="CDD" id="cd00541">
    <property type="entry name" value="OMPLA"/>
    <property type="match status" value="1"/>
</dbReference>
<evidence type="ECO:0000256" key="2">
    <source>
        <dbReference type="ARBA" id="ARBA00001604"/>
    </source>
</evidence>
<proteinExistence type="inferred from homology"/>
<comment type="subunit">
    <text evidence="4 20">Homodimer; dimerization is reversible, and the dimeric form is the active one.</text>
</comment>
<evidence type="ECO:0000256" key="17">
    <source>
        <dbReference type="ARBA" id="ARBA00023237"/>
    </source>
</evidence>
<feature type="signal peptide" evidence="20">
    <location>
        <begin position="1"/>
        <end position="23"/>
    </location>
</feature>
<dbReference type="GO" id="GO:0008970">
    <property type="term" value="F:phospholipase A1 activity"/>
    <property type="evidence" value="ECO:0007669"/>
    <property type="project" value="UniProtKB-EC"/>
</dbReference>
<evidence type="ECO:0000256" key="6">
    <source>
        <dbReference type="ARBA" id="ARBA00013278"/>
    </source>
</evidence>
<evidence type="ECO:0000313" key="22">
    <source>
        <dbReference type="EMBL" id="RCS30546.1"/>
    </source>
</evidence>
<dbReference type="GO" id="GO:0005509">
    <property type="term" value="F:calcium ion binding"/>
    <property type="evidence" value="ECO:0007669"/>
    <property type="project" value="TreeGrafter"/>
</dbReference>
<evidence type="ECO:0000256" key="1">
    <source>
        <dbReference type="ARBA" id="ARBA00000111"/>
    </source>
</evidence>
<dbReference type="GO" id="GO:0016042">
    <property type="term" value="P:lipid catabolic process"/>
    <property type="evidence" value="ECO:0007669"/>
    <property type="project" value="UniProtKB-KW"/>
</dbReference>
<comment type="function">
    <text evidence="20">Hydrolysis of phosphatidylcholine with phospholipase A2 (EC 3.1.1.4) and phospholipase A1 (EC 3.1.1.32) activities.</text>
</comment>
<keyword evidence="8" id="KW-1134">Transmembrane beta strand</keyword>